<name>A0A8D8TLE4_9HEMI</name>
<reference evidence="1" key="1">
    <citation type="submission" date="2021-05" db="EMBL/GenBank/DDBJ databases">
        <authorList>
            <person name="Alioto T."/>
            <person name="Alioto T."/>
            <person name="Gomez Garrido J."/>
        </authorList>
    </citation>
    <scope>NUCLEOTIDE SEQUENCE</scope>
</reference>
<accession>A0A8D8TLE4</accession>
<dbReference type="EMBL" id="HBUF01294779">
    <property type="protein sequence ID" value="CAG6689961.1"/>
    <property type="molecule type" value="Transcribed_RNA"/>
</dbReference>
<organism evidence="1">
    <name type="scientific">Cacopsylla melanoneura</name>
    <dbReference type="NCBI Taxonomy" id="428564"/>
    <lineage>
        <taxon>Eukaryota</taxon>
        <taxon>Metazoa</taxon>
        <taxon>Ecdysozoa</taxon>
        <taxon>Arthropoda</taxon>
        <taxon>Hexapoda</taxon>
        <taxon>Insecta</taxon>
        <taxon>Pterygota</taxon>
        <taxon>Neoptera</taxon>
        <taxon>Paraneoptera</taxon>
        <taxon>Hemiptera</taxon>
        <taxon>Sternorrhyncha</taxon>
        <taxon>Psylloidea</taxon>
        <taxon>Psyllidae</taxon>
        <taxon>Psyllinae</taxon>
        <taxon>Cacopsylla</taxon>
    </lineage>
</organism>
<sequence length="133" mass="15103">MNVLNIRLLNYASEHRTTYRGCSGFITFSRVICIMYNNATFAVFHEIPCPSTSLLCFTSSTFSYQLCYNLSMGKFVVLKLWSSPNKIMWPILTGTMSVVMPFSNAALDVSLNNSLNVFSCLHSTFFFLFLEKS</sequence>
<proteinExistence type="predicted"/>
<dbReference type="EMBL" id="HBUF01294780">
    <property type="protein sequence ID" value="CAG6689963.1"/>
    <property type="molecule type" value="Transcribed_RNA"/>
</dbReference>
<protein>
    <submittedName>
        <fullName evidence="1">Uncharacterized protein</fullName>
    </submittedName>
</protein>
<dbReference type="AlphaFoldDB" id="A0A8D8TLE4"/>
<evidence type="ECO:0000313" key="1">
    <source>
        <dbReference type="EMBL" id="CAG6689963.1"/>
    </source>
</evidence>